<organism evidence="3 4">
    <name type="scientific">Caenibius tardaugens NBRC 16725</name>
    <dbReference type="NCBI Taxonomy" id="1219035"/>
    <lineage>
        <taxon>Bacteria</taxon>
        <taxon>Pseudomonadati</taxon>
        <taxon>Pseudomonadota</taxon>
        <taxon>Alphaproteobacteria</taxon>
        <taxon>Sphingomonadales</taxon>
        <taxon>Erythrobacteraceae</taxon>
        <taxon>Caenibius</taxon>
    </lineage>
</organism>
<dbReference type="InterPro" id="IPR004378">
    <property type="entry name" value="F420H2_quin_Rdtase"/>
</dbReference>
<dbReference type="OrthoDB" id="8225825at2"/>
<reference evidence="3 4" key="1">
    <citation type="submission" date="2013-09" db="EMBL/GenBank/DDBJ databases">
        <title>Whole genome shotgun sequence of Novosphingobium tardaugens NBRC 16725.</title>
        <authorList>
            <person name="Isaki S."/>
            <person name="Hosoyama A."/>
            <person name="Tsuchikane K."/>
            <person name="Katsumata H."/>
            <person name="Ando Y."/>
            <person name="Yamazaki S."/>
            <person name="Fujita N."/>
        </authorList>
    </citation>
    <scope>NUCLEOTIDE SEQUENCE [LARGE SCALE GENOMIC DNA]</scope>
    <source>
        <strain evidence="3 4">NBRC 16725</strain>
    </source>
</reference>
<gene>
    <name evidence="3" type="ORF">NT2_05_02090</name>
</gene>
<dbReference type="AlphaFoldDB" id="U2ZV91"/>
<dbReference type="eggNOG" id="COG0748">
    <property type="taxonomic scope" value="Bacteria"/>
</dbReference>
<dbReference type="PANTHER" id="PTHR39428">
    <property type="entry name" value="F420H(2)-DEPENDENT QUINONE REDUCTASE RV1261C"/>
    <property type="match status" value="1"/>
</dbReference>
<protein>
    <recommendedName>
        <fullName evidence="5">Nitroreductase</fullName>
    </recommendedName>
</protein>
<dbReference type="Proteomes" id="UP000016568">
    <property type="component" value="Unassembled WGS sequence"/>
</dbReference>
<evidence type="ECO:0000313" key="3">
    <source>
        <dbReference type="EMBL" id="GAD49289.1"/>
    </source>
</evidence>
<accession>U2ZV91</accession>
<dbReference type="NCBIfam" id="TIGR00026">
    <property type="entry name" value="hi_GC_TIGR00026"/>
    <property type="match status" value="1"/>
</dbReference>
<dbReference type="InterPro" id="IPR012349">
    <property type="entry name" value="Split_barrel_FMN-bd"/>
</dbReference>
<dbReference type="RefSeq" id="WP_021690195.1">
    <property type="nucleotide sequence ID" value="NZ_BASZ01000005.1"/>
</dbReference>
<dbReference type="Pfam" id="PF04075">
    <property type="entry name" value="F420H2_quin_red"/>
    <property type="match status" value="1"/>
</dbReference>
<comment type="similarity">
    <text evidence="1">Belongs to the F420H(2)-dependent quinone reductase family.</text>
</comment>
<dbReference type="KEGG" id="ntd:EGO55_12285"/>
<comment type="catalytic activity">
    <reaction evidence="2">
        <text>oxidized coenzyme F420-(gamma-L-Glu)(n) + a quinol + H(+) = reduced coenzyme F420-(gamma-L-Glu)(n) + a quinone</text>
        <dbReference type="Rhea" id="RHEA:39663"/>
        <dbReference type="Rhea" id="RHEA-COMP:12939"/>
        <dbReference type="Rhea" id="RHEA-COMP:14378"/>
        <dbReference type="ChEBI" id="CHEBI:15378"/>
        <dbReference type="ChEBI" id="CHEBI:24646"/>
        <dbReference type="ChEBI" id="CHEBI:132124"/>
        <dbReference type="ChEBI" id="CHEBI:133980"/>
        <dbReference type="ChEBI" id="CHEBI:139511"/>
    </reaction>
</comment>
<evidence type="ECO:0000313" key="4">
    <source>
        <dbReference type="Proteomes" id="UP000016568"/>
    </source>
</evidence>
<comment type="caution">
    <text evidence="3">The sequence shown here is derived from an EMBL/GenBank/DDBJ whole genome shotgun (WGS) entry which is preliminary data.</text>
</comment>
<keyword evidence="4" id="KW-1185">Reference proteome</keyword>
<evidence type="ECO:0008006" key="5">
    <source>
        <dbReference type="Google" id="ProtNLM"/>
    </source>
</evidence>
<evidence type="ECO:0000256" key="2">
    <source>
        <dbReference type="ARBA" id="ARBA00049106"/>
    </source>
</evidence>
<dbReference type="EMBL" id="BASZ01000005">
    <property type="protein sequence ID" value="GAD49289.1"/>
    <property type="molecule type" value="Genomic_DNA"/>
</dbReference>
<dbReference type="GO" id="GO:0016491">
    <property type="term" value="F:oxidoreductase activity"/>
    <property type="evidence" value="ECO:0007669"/>
    <property type="project" value="InterPro"/>
</dbReference>
<name>U2ZV91_9SPHN</name>
<dbReference type="Gene3D" id="2.30.110.10">
    <property type="entry name" value="Electron Transport, Fmn-binding Protein, Chain A"/>
    <property type="match status" value="1"/>
</dbReference>
<proteinExistence type="inferred from homology"/>
<sequence length="155" mass="17168">MIKATQDNFDWYAEHIRTYLKTDGREGHLVDFSAMGGTGPTPTLLLKTIGRKSGKVSIIPLIYGTSGDDYVIIGSKGGAPDHPAWFLNMEAMDHVAFQVAQDHFNGMWRVAEGPERAKIWADMVQLYPPYADYAAATTRQIPVILLTPTARTQTL</sequence>
<dbReference type="GO" id="GO:0070967">
    <property type="term" value="F:coenzyme F420 binding"/>
    <property type="evidence" value="ECO:0007669"/>
    <property type="project" value="TreeGrafter"/>
</dbReference>
<dbReference type="GO" id="GO:0005886">
    <property type="term" value="C:plasma membrane"/>
    <property type="evidence" value="ECO:0007669"/>
    <property type="project" value="TreeGrafter"/>
</dbReference>
<dbReference type="PANTHER" id="PTHR39428:SF1">
    <property type="entry name" value="F420H(2)-DEPENDENT QUINONE REDUCTASE RV1261C"/>
    <property type="match status" value="1"/>
</dbReference>
<evidence type="ECO:0000256" key="1">
    <source>
        <dbReference type="ARBA" id="ARBA00008710"/>
    </source>
</evidence>